<evidence type="ECO:0000313" key="4">
    <source>
        <dbReference type="EMBL" id="MFC6091980.1"/>
    </source>
</evidence>
<dbReference type="InterPro" id="IPR050832">
    <property type="entry name" value="Bact_Acetyltransf"/>
</dbReference>
<accession>A0ABW1P9E8</accession>
<dbReference type="PANTHER" id="PTHR43877">
    <property type="entry name" value="AMINOALKYLPHOSPHONATE N-ACETYLTRANSFERASE-RELATED-RELATED"/>
    <property type="match status" value="1"/>
</dbReference>
<reference evidence="5" key="1">
    <citation type="journal article" date="2019" name="Int. J. Syst. Evol. Microbiol.">
        <title>The Global Catalogue of Microorganisms (GCM) 10K type strain sequencing project: providing services to taxonomists for standard genome sequencing and annotation.</title>
        <authorList>
            <consortium name="The Broad Institute Genomics Platform"/>
            <consortium name="The Broad Institute Genome Sequencing Center for Infectious Disease"/>
            <person name="Wu L."/>
            <person name="Ma J."/>
        </authorList>
    </citation>
    <scope>NUCLEOTIDE SEQUENCE [LARGE SCALE GENOMIC DNA]</scope>
    <source>
        <strain evidence="5">CGMCC 4.7246</strain>
    </source>
</reference>
<keyword evidence="5" id="KW-1185">Reference proteome</keyword>
<proteinExistence type="predicted"/>
<dbReference type="GO" id="GO:0016746">
    <property type="term" value="F:acyltransferase activity"/>
    <property type="evidence" value="ECO:0007669"/>
    <property type="project" value="UniProtKB-KW"/>
</dbReference>
<comment type="caution">
    <text evidence="4">The sequence shown here is derived from an EMBL/GenBank/DDBJ whole genome shotgun (WGS) entry which is preliminary data.</text>
</comment>
<evidence type="ECO:0000313" key="5">
    <source>
        <dbReference type="Proteomes" id="UP001596220"/>
    </source>
</evidence>
<protein>
    <submittedName>
        <fullName evidence="4">GNAT family N-acetyltransferase</fullName>
        <ecNumber evidence="4">2.3.1.-</ecNumber>
    </submittedName>
</protein>
<name>A0ABW1P9E8_9PSEU</name>
<dbReference type="Gene3D" id="3.40.630.30">
    <property type="match status" value="1"/>
</dbReference>
<evidence type="ECO:0000256" key="1">
    <source>
        <dbReference type="ARBA" id="ARBA00022679"/>
    </source>
</evidence>
<feature type="domain" description="N-acetyltransferase" evidence="3">
    <location>
        <begin position="1"/>
        <end position="173"/>
    </location>
</feature>
<dbReference type="SUPFAM" id="SSF55729">
    <property type="entry name" value="Acyl-CoA N-acyltransferases (Nat)"/>
    <property type="match status" value="1"/>
</dbReference>
<dbReference type="Pfam" id="PF00583">
    <property type="entry name" value="Acetyltransf_1"/>
    <property type="match status" value="1"/>
</dbReference>
<dbReference type="EMBL" id="JBHSQO010000023">
    <property type="protein sequence ID" value="MFC6091980.1"/>
    <property type="molecule type" value="Genomic_DNA"/>
</dbReference>
<dbReference type="PROSITE" id="PS51186">
    <property type="entry name" value="GNAT"/>
    <property type="match status" value="1"/>
</dbReference>
<keyword evidence="2 4" id="KW-0012">Acyltransferase</keyword>
<dbReference type="InterPro" id="IPR016181">
    <property type="entry name" value="Acyl_CoA_acyltransferase"/>
</dbReference>
<keyword evidence="1 4" id="KW-0808">Transferase</keyword>
<dbReference type="EC" id="2.3.1.-" evidence="4"/>
<dbReference type="Proteomes" id="UP001596220">
    <property type="component" value="Unassembled WGS sequence"/>
</dbReference>
<dbReference type="RefSeq" id="WP_380638279.1">
    <property type="nucleotide sequence ID" value="NZ_JBHSQO010000023.1"/>
</dbReference>
<evidence type="ECO:0000259" key="3">
    <source>
        <dbReference type="PROSITE" id="PS51186"/>
    </source>
</evidence>
<dbReference type="InterPro" id="IPR000182">
    <property type="entry name" value="GNAT_dom"/>
</dbReference>
<sequence length="176" mass="19249">MLTEVGAPGLLALAQPLERIYRACFAEPPWNEDEARFAGFADRLARHVAEPGVRGFVAWHHGEPTAVVYGWPAAPELPDTPFHTGVHNALHPAERHRLRPPAIEVVELMVAPEHRGRGLGGQLLGRLVGGFPRAWLCTHADAPARRLYRARGWVERGAFTDPLGAPLVVFTLDLAG</sequence>
<evidence type="ECO:0000256" key="2">
    <source>
        <dbReference type="ARBA" id="ARBA00023315"/>
    </source>
</evidence>
<organism evidence="4 5">
    <name type="scientific">Saccharothrix lopnurensis</name>
    <dbReference type="NCBI Taxonomy" id="1670621"/>
    <lineage>
        <taxon>Bacteria</taxon>
        <taxon>Bacillati</taxon>
        <taxon>Actinomycetota</taxon>
        <taxon>Actinomycetes</taxon>
        <taxon>Pseudonocardiales</taxon>
        <taxon>Pseudonocardiaceae</taxon>
        <taxon>Saccharothrix</taxon>
    </lineage>
</organism>
<gene>
    <name evidence="4" type="ORF">ACFP3R_22145</name>
</gene>
<dbReference type="PANTHER" id="PTHR43877:SF2">
    <property type="entry name" value="AMINOALKYLPHOSPHONATE N-ACETYLTRANSFERASE-RELATED"/>
    <property type="match status" value="1"/>
</dbReference>